<dbReference type="InterPro" id="IPR008313">
    <property type="entry name" value="GH125"/>
</dbReference>
<dbReference type="InterPro" id="IPR008928">
    <property type="entry name" value="6-hairpin_glycosidase_sf"/>
</dbReference>
<accession>A0A2X0MK20</accession>
<dbReference type="Proteomes" id="UP000249464">
    <property type="component" value="Unassembled WGS sequence"/>
</dbReference>
<dbReference type="SUPFAM" id="SSF48208">
    <property type="entry name" value="Six-hairpin glycosidases"/>
    <property type="match status" value="1"/>
</dbReference>
<gene>
    <name evidence="1" type="primary">BQ5605_C002g01225</name>
    <name evidence="1" type="ORF">BQ5605_C002G01225</name>
</gene>
<dbReference type="AlphaFoldDB" id="A0A2X0MK20"/>
<dbReference type="PANTHER" id="PTHR31047:SF0">
    <property type="entry name" value="MEIOTICALLY UP-REGULATED GENE 157 PROTEIN"/>
    <property type="match status" value="1"/>
</dbReference>
<evidence type="ECO:0000313" key="1">
    <source>
        <dbReference type="EMBL" id="SGY31381.1"/>
    </source>
</evidence>
<dbReference type="GO" id="GO:0005975">
    <property type="term" value="P:carbohydrate metabolic process"/>
    <property type="evidence" value="ECO:0007669"/>
    <property type="project" value="InterPro"/>
</dbReference>
<dbReference type="InterPro" id="IPR012341">
    <property type="entry name" value="6hp_glycosidase-like_sf"/>
</dbReference>
<name>A0A2X0MK20_9BASI</name>
<dbReference type="STRING" id="796604.A0A2X0MK20"/>
<evidence type="ECO:0000313" key="2">
    <source>
        <dbReference type="Proteomes" id="UP000249464"/>
    </source>
</evidence>
<keyword evidence="2" id="KW-1185">Reference proteome</keyword>
<dbReference type="Gene3D" id="1.50.10.10">
    <property type="match status" value="1"/>
</dbReference>
<dbReference type="PANTHER" id="PTHR31047">
    <property type="entry name" value="MEIOTICALLY UP-REGULATED GENE 157 PROTEIN"/>
    <property type="match status" value="1"/>
</dbReference>
<dbReference type="Pfam" id="PF06824">
    <property type="entry name" value="Glyco_hydro_125"/>
    <property type="match status" value="1"/>
</dbReference>
<dbReference type="EMBL" id="FQNC01000041">
    <property type="protein sequence ID" value="SGY31381.1"/>
    <property type="molecule type" value="Genomic_DNA"/>
</dbReference>
<organism evidence="1 2">
    <name type="scientific">Microbotryum silenes-dioicae</name>
    <dbReference type="NCBI Taxonomy" id="796604"/>
    <lineage>
        <taxon>Eukaryota</taxon>
        <taxon>Fungi</taxon>
        <taxon>Dikarya</taxon>
        <taxon>Basidiomycota</taxon>
        <taxon>Pucciniomycotina</taxon>
        <taxon>Microbotryomycetes</taxon>
        <taxon>Microbotryales</taxon>
        <taxon>Microbotryaceae</taxon>
        <taxon>Microbotryum</taxon>
    </lineage>
</organism>
<proteinExistence type="predicted"/>
<reference evidence="1 2" key="1">
    <citation type="submission" date="2016-11" db="EMBL/GenBank/DDBJ databases">
        <authorList>
            <person name="Jaros S."/>
            <person name="Januszkiewicz K."/>
            <person name="Wedrychowicz H."/>
        </authorList>
    </citation>
    <scope>NUCLEOTIDE SEQUENCE [LARGE SCALE GENOMIC DNA]</scope>
</reference>
<sequence>MSIMMRALTSDDDHEILECLDMSKQCTAGTGLMHESYQKDDPRRYTRSWFAWANGLFGELILDVWESLVGGGSELSEIGRNWWKPVVLFFPSRHASPKRDKRESRRPALVRSPLVPLRITQNVSLFGSPTHF</sequence>
<dbReference type="GO" id="GO:0003824">
    <property type="term" value="F:catalytic activity"/>
    <property type="evidence" value="ECO:0007669"/>
    <property type="project" value="UniProtKB-ARBA"/>
</dbReference>
<protein>
    <submittedName>
        <fullName evidence="1">BQ5605_C002g01225 protein</fullName>
    </submittedName>
</protein>